<dbReference type="PROSITE" id="PS50096">
    <property type="entry name" value="IQ"/>
    <property type="match status" value="2"/>
</dbReference>
<evidence type="ECO:0000259" key="3">
    <source>
        <dbReference type="PROSITE" id="PS50157"/>
    </source>
</evidence>
<dbReference type="AlphaFoldDB" id="A0A078B3E4"/>
<dbReference type="EMBL" id="CCKQ01015909">
    <property type="protein sequence ID" value="CDW87757.1"/>
    <property type="molecule type" value="Genomic_DNA"/>
</dbReference>
<accession>A0A078B3E4</accession>
<dbReference type="Gene3D" id="3.30.160.60">
    <property type="entry name" value="Classic Zinc Finger"/>
    <property type="match status" value="1"/>
</dbReference>
<feature type="compositionally biased region" description="Polar residues" evidence="2">
    <location>
        <begin position="207"/>
        <end position="238"/>
    </location>
</feature>
<gene>
    <name evidence="4" type="primary">Contig16985.g18090</name>
    <name evidence="4" type="ORF">STYLEM_16869</name>
</gene>
<organism evidence="4 5">
    <name type="scientific">Stylonychia lemnae</name>
    <name type="common">Ciliate</name>
    <dbReference type="NCBI Taxonomy" id="5949"/>
    <lineage>
        <taxon>Eukaryota</taxon>
        <taxon>Sar</taxon>
        <taxon>Alveolata</taxon>
        <taxon>Ciliophora</taxon>
        <taxon>Intramacronucleata</taxon>
        <taxon>Spirotrichea</taxon>
        <taxon>Stichotrichia</taxon>
        <taxon>Sporadotrichida</taxon>
        <taxon>Oxytrichidae</taxon>
        <taxon>Stylonychinae</taxon>
        <taxon>Stylonychia</taxon>
    </lineage>
</organism>
<keyword evidence="1" id="KW-0863">Zinc-finger</keyword>
<dbReference type="OrthoDB" id="6108017at2759"/>
<sequence>MGVQEQERQFEEQFFQDISHYEYEENQYNQPSQYDNYNNQSDYRVSSISIPQGFKYQIAAQKIQKYLRAQLAKRRVKRLFRQHNLPLQISQLKVNLQGSSDKNKYKRQKYECQECLQKFSNESNLQKHVNDSHMKQLDQIQLQLTRKNKRIEQEKYKSAKSNKLSLSLVHQQALFNAFSQKQLTGTANNFNKNGQISKFDQDISVQSQRTKVMPVSQSTQGSHNKQRPSKFSQSIQSSDLKDNIHSELQSFRDYNQIKKNVPQLKNINKSKQQFQSTKKTLYFTPKSQRLNQPMLYEFDLYIRAATEIQRHFRGFLVRKKIFGNFKRYRQVVVKVQRLARRFLELKIQKYQKYQEFLEIKSKKIILELKNFCKIYQKFDKLRSNQSSIPLKSKQMVLLNQSEKYRKYIEKGYSQIRQKFHHSAADSSTQTEENNFPQSVKFQHDSHHQQDMIDKDQLIQSLKSELAVLKMLLRVKHPVKQFLALDK</sequence>
<keyword evidence="1" id="KW-0479">Metal-binding</keyword>
<evidence type="ECO:0000256" key="2">
    <source>
        <dbReference type="SAM" id="MobiDB-lite"/>
    </source>
</evidence>
<dbReference type="GO" id="GO:0008270">
    <property type="term" value="F:zinc ion binding"/>
    <property type="evidence" value="ECO:0007669"/>
    <property type="project" value="UniProtKB-KW"/>
</dbReference>
<keyword evidence="1" id="KW-0862">Zinc</keyword>
<dbReference type="Proteomes" id="UP000039865">
    <property type="component" value="Unassembled WGS sequence"/>
</dbReference>
<dbReference type="Pfam" id="PF00612">
    <property type="entry name" value="IQ"/>
    <property type="match status" value="1"/>
</dbReference>
<proteinExistence type="predicted"/>
<protein>
    <recommendedName>
        <fullName evidence="3">C2H2-type domain-containing protein</fullName>
    </recommendedName>
</protein>
<feature type="region of interest" description="Disordered" evidence="2">
    <location>
        <begin position="207"/>
        <end position="239"/>
    </location>
</feature>
<feature type="domain" description="C2H2-type" evidence="3">
    <location>
        <begin position="110"/>
        <end position="138"/>
    </location>
</feature>
<name>A0A078B3E4_STYLE</name>
<dbReference type="PROSITE" id="PS50157">
    <property type="entry name" value="ZINC_FINGER_C2H2_2"/>
    <property type="match status" value="1"/>
</dbReference>
<evidence type="ECO:0000313" key="5">
    <source>
        <dbReference type="Proteomes" id="UP000039865"/>
    </source>
</evidence>
<evidence type="ECO:0000256" key="1">
    <source>
        <dbReference type="PROSITE-ProRule" id="PRU00042"/>
    </source>
</evidence>
<dbReference type="Gene3D" id="1.20.5.190">
    <property type="match status" value="1"/>
</dbReference>
<dbReference type="InterPro" id="IPR013087">
    <property type="entry name" value="Znf_C2H2_type"/>
</dbReference>
<reference evidence="4 5" key="1">
    <citation type="submission" date="2014-06" db="EMBL/GenBank/DDBJ databases">
        <authorList>
            <person name="Swart Estienne"/>
        </authorList>
    </citation>
    <scope>NUCLEOTIDE SEQUENCE [LARGE SCALE GENOMIC DNA]</scope>
    <source>
        <strain evidence="4 5">130c</strain>
    </source>
</reference>
<dbReference type="InParanoid" id="A0A078B3E4"/>
<keyword evidence="5" id="KW-1185">Reference proteome</keyword>
<dbReference type="InterPro" id="IPR000048">
    <property type="entry name" value="IQ_motif_EF-hand-BS"/>
</dbReference>
<evidence type="ECO:0000313" key="4">
    <source>
        <dbReference type="EMBL" id="CDW87757.1"/>
    </source>
</evidence>
<dbReference type="SMART" id="SM00355">
    <property type="entry name" value="ZnF_C2H2"/>
    <property type="match status" value="1"/>
</dbReference>
<dbReference type="PROSITE" id="PS00028">
    <property type="entry name" value="ZINC_FINGER_C2H2_1"/>
    <property type="match status" value="1"/>
</dbReference>